<dbReference type="EMBL" id="CP042193">
    <property type="protein sequence ID" value="QDS73417.1"/>
    <property type="molecule type" value="Genomic_DNA"/>
</dbReference>
<dbReference type="Proteomes" id="UP000316270">
    <property type="component" value="Chromosome 9"/>
</dbReference>
<evidence type="ECO:0000313" key="1">
    <source>
        <dbReference type="EMBL" id="QDS73417.1"/>
    </source>
</evidence>
<reference evidence="1 2" key="1">
    <citation type="submission" date="2019-07" db="EMBL/GenBank/DDBJ databases">
        <title>Finished genome of Venturia effusa.</title>
        <authorList>
            <person name="Young C.A."/>
            <person name="Cox M.P."/>
            <person name="Ganley A.R.D."/>
            <person name="David W.J."/>
        </authorList>
    </citation>
    <scope>NUCLEOTIDE SEQUENCE [LARGE SCALE GENOMIC DNA]</scope>
    <source>
        <strain evidence="2">albino</strain>
    </source>
</reference>
<sequence length="145" mass="15776">MASRIKENIENFAYHAEMTIPIPIYTDSPIPARGSGIQDDYPHPSLPYDELDPGWLITNTQDGTFHPEEFGHIGTSIRVQHAATVMSNPDERTTRMFDAATGLCLTSEPGSKNVKDPASHLLALVKGAVAYLPRSFPVAAHSTSS</sequence>
<organism evidence="1 2">
    <name type="scientific">Venturia effusa</name>
    <dbReference type="NCBI Taxonomy" id="50376"/>
    <lineage>
        <taxon>Eukaryota</taxon>
        <taxon>Fungi</taxon>
        <taxon>Dikarya</taxon>
        <taxon>Ascomycota</taxon>
        <taxon>Pezizomycotina</taxon>
        <taxon>Dothideomycetes</taxon>
        <taxon>Pleosporomycetidae</taxon>
        <taxon>Venturiales</taxon>
        <taxon>Venturiaceae</taxon>
        <taxon>Venturia</taxon>
    </lineage>
</organism>
<protein>
    <submittedName>
        <fullName evidence="1">Uncharacterized protein</fullName>
    </submittedName>
</protein>
<evidence type="ECO:0000313" key="2">
    <source>
        <dbReference type="Proteomes" id="UP000316270"/>
    </source>
</evidence>
<gene>
    <name evidence="1" type="ORF">FKW77_008366</name>
</gene>
<name>A0A517LCP0_9PEZI</name>
<dbReference type="AlphaFoldDB" id="A0A517LCP0"/>
<proteinExistence type="predicted"/>
<keyword evidence="2" id="KW-1185">Reference proteome</keyword>
<accession>A0A517LCP0</accession>